<sequence>MLDVCCHVSPVDPGSSGAAAASIYTGEGADEGMDGSGAARGHFPPVRRQTPPATSGATHSAATAAPPPLLVG</sequence>
<protein>
    <submittedName>
        <fullName evidence="2">Uncharacterized protein</fullName>
    </submittedName>
</protein>
<gene>
    <name evidence="2" type="ORF">E2C01_083907</name>
</gene>
<feature type="region of interest" description="Disordered" evidence="1">
    <location>
        <begin position="29"/>
        <end position="72"/>
    </location>
</feature>
<organism evidence="2 3">
    <name type="scientific">Portunus trituberculatus</name>
    <name type="common">Swimming crab</name>
    <name type="synonym">Neptunus trituberculatus</name>
    <dbReference type="NCBI Taxonomy" id="210409"/>
    <lineage>
        <taxon>Eukaryota</taxon>
        <taxon>Metazoa</taxon>
        <taxon>Ecdysozoa</taxon>
        <taxon>Arthropoda</taxon>
        <taxon>Crustacea</taxon>
        <taxon>Multicrustacea</taxon>
        <taxon>Malacostraca</taxon>
        <taxon>Eumalacostraca</taxon>
        <taxon>Eucarida</taxon>
        <taxon>Decapoda</taxon>
        <taxon>Pleocyemata</taxon>
        <taxon>Brachyura</taxon>
        <taxon>Eubrachyura</taxon>
        <taxon>Portunoidea</taxon>
        <taxon>Portunidae</taxon>
        <taxon>Portuninae</taxon>
        <taxon>Portunus</taxon>
    </lineage>
</organism>
<comment type="caution">
    <text evidence="2">The sequence shown here is derived from an EMBL/GenBank/DDBJ whole genome shotgun (WGS) entry which is preliminary data.</text>
</comment>
<dbReference type="AlphaFoldDB" id="A0A5B7J2U3"/>
<dbReference type="Proteomes" id="UP000324222">
    <property type="component" value="Unassembled WGS sequence"/>
</dbReference>
<feature type="compositionally biased region" description="Low complexity" evidence="1">
    <location>
        <begin position="50"/>
        <end position="64"/>
    </location>
</feature>
<evidence type="ECO:0000313" key="3">
    <source>
        <dbReference type="Proteomes" id="UP000324222"/>
    </source>
</evidence>
<proteinExistence type="predicted"/>
<accession>A0A5B7J2U3</accession>
<reference evidence="2 3" key="1">
    <citation type="submission" date="2019-05" db="EMBL/GenBank/DDBJ databases">
        <title>Another draft genome of Portunus trituberculatus and its Hox gene families provides insights of decapod evolution.</title>
        <authorList>
            <person name="Jeong J.-H."/>
            <person name="Song I."/>
            <person name="Kim S."/>
            <person name="Choi T."/>
            <person name="Kim D."/>
            <person name="Ryu S."/>
            <person name="Kim W."/>
        </authorList>
    </citation>
    <scope>NUCLEOTIDE SEQUENCE [LARGE SCALE GENOMIC DNA]</scope>
    <source>
        <tissue evidence="2">Muscle</tissue>
    </source>
</reference>
<evidence type="ECO:0000256" key="1">
    <source>
        <dbReference type="SAM" id="MobiDB-lite"/>
    </source>
</evidence>
<keyword evidence="3" id="KW-1185">Reference proteome</keyword>
<dbReference type="EMBL" id="VSRR010079548">
    <property type="protein sequence ID" value="MPC88979.1"/>
    <property type="molecule type" value="Genomic_DNA"/>
</dbReference>
<name>A0A5B7J2U3_PORTR</name>
<evidence type="ECO:0000313" key="2">
    <source>
        <dbReference type="EMBL" id="MPC88979.1"/>
    </source>
</evidence>